<keyword evidence="1" id="KW-0863">Zinc-finger</keyword>
<protein>
    <submittedName>
        <fullName evidence="1">RRN7 Zinc-finger of RNA-polymerase I-specific TFIIB, Rrn7</fullName>
    </submittedName>
</protein>
<reference evidence="1" key="1">
    <citation type="journal article" date="2021" name="Proc. Natl. Acad. Sci. U.S.A.">
        <title>A Catalog of Tens of Thousands of Viruses from Human Metagenomes Reveals Hidden Associations with Chronic Diseases.</title>
        <authorList>
            <person name="Tisza M.J."/>
            <person name="Buck C.B."/>
        </authorList>
    </citation>
    <scope>NUCLEOTIDE SEQUENCE</scope>
    <source>
        <strain evidence="1">CtomJ2</strain>
    </source>
</reference>
<evidence type="ECO:0000313" key="1">
    <source>
        <dbReference type="EMBL" id="DAD70380.1"/>
    </source>
</evidence>
<accession>A0A8S5LJY0</accession>
<sequence length="94" mass="10819">MKKRFYTKKCASCKLIFRTENKGATVCSACEKKGRTAPPKKKTRIPHPTYGISTPEFCCALERYNARMHTRYTYGQAVMLVDSGYISRKEFLKP</sequence>
<keyword evidence="1" id="KW-0862">Zinc</keyword>
<proteinExistence type="predicted"/>
<dbReference type="EMBL" id="BK015864">
    <property type="protein sequence ID" value="DAD70380.1"/>
    <property type="molecule type" value="Genomic_DNA"/>
</dbReference>
<dbReference type="GO" id="GO:0008270">
    <property type="term" value="F:zinc ion binding"/>
    <property type="evidence" value="ECO:0007669"/>
    <property type="project" value="UniProtKB-KW"/>
</dbReference>
<name>A0A8S5LJY0_9CAUD</name>
<organism evidence="1">
    <name type="scientific">Siphoviridae sp. ctomJ2</name>
    <dbReference type="NCBI Taxonomy" id="2827593"/>
    <lineage>
        <taxon>Viruses</taxon>
        <taxon>Duplodnaviria</taxon>
        <taxon>Heunggongvirae</taxon>
        <taxon>Uroviricota</taxon>
        <taxon>Caudoviricetes</taxon>
    </lineage>
</organism>
<keyword evidence="1" id="KW-0479">Metal-binding</keyword>